<sequence length="420" mass="44763">MSMNGLFNSSAWNPWVALMEALLIGLLIGAQRETAKTGSSIGLRDMMLIAAIAFVCGWLQVTGLTIVCVIAIVTMLIALRLRDRDHVGITTELAGLAVFGLAYMVSVPSASDYVEVVIALAVVLTLVLEAKARVKKFFRETITDIEFTDTVKFLALIFVIYPILPNGRYGPNEFFSPAGLWTAVILVTGVSWVGYFLEKFLGPSLGKKIVAILGGLASTTASTSAFAGEVRRDGTQLNSCWQAATLSNAMQFPRVLVLLAVFLPDLAWSFVVPLMTAFVAGVVLSFVIGLRGNGSKEAVPMELRNPLSFVPAIFFAVLLAAVSFVSTAATQYYGGSAFMVTSAIGGLVDADVITLTAADLLRGGHIDAAMARNAIFIAIAANAVVKNVIALVSGTPAFAWRMLITFCVLLAFTLLPMLFL</sequence>
<evidence type="ECO:0000256" key="1">
    <source>
        <dbReference type="SAM" id="Phobius"/>
    </source>
</evidence>
<feature type="transmembrane region" description="Helical" evidence="1">
    <location>
        <begin position="339"/>
        <end position="361"/>
    </location>
</feature>
<reference evidence="4 5" key="1">
    <citation type="submission" date="2016-09" db="EMBL/GenBank/DDBJ databases">
        <title>Genome-resolved meta-omics ties microbial dynamics to process performance in biotechnology for thiocyanate degradation.</title>
        <authorList>
            <person name="Kantor R.S."/>
            <person name="Huddy R.J."/>
            <person name="Iyer R."/>
            <person name="Thomas B.C."/>
            <person name="Brown C.T."/>
            <person name="Anantharaman K."/>
            <person name="Tringe S."/>
            <person name="Hettich R.L."/>
            <person name="Harrison S.T."/>
            <person name="Banfield J.F."/>
        </authorList>
    </citation>
    <scope>NUCLEOTIDE SEQUENCE [LARGE SCALE GENOMIC DNA]</scope>
    <source>
        <strain evidence="4">59-99</strain>
    </source>
</reference>
<feature type="transmembrane region" description="Helical" evidence="1">
    <location>
        <begin position="209"/>
        <end position="228"/>
    </location>
</feature>
<feature type="transmembrane region" description="Helical" evidence="1">
    <location>
        <begin position="113"/>
        <end position="130"/>
    </location>
</feature>
<feature type="domain" description="MgtC/SapB/SrpB/YhiD N-terminal" evidence="2">
    <location>
        <begin position="19"/>
        <end position="136"/>
    </location>
</feature>
<dbReference type="EMBL" id="MKVH01000024">
    <property type="protein sequence ID" value="OJX56892.1"/>
    <property type="molecule type" value="Genomic_DNA"/>
</dbReference>
<dbReference type="InterPro" id="IPR049177">
    <property type="entry name" value="MgtC_SapB_SrpB_YhiD_N"/>
</dbReference>
<keyword evidence="1" id="KW-0472">Membrane</keyword>
<protein>
    <submittedName>
        <fullName evidence="4">Uncharacterized protein</fullName>
    </submittedName>
</protein>
<feature type="transmembrane region" description="Helical" evidence="1">
    <location>
        <begin position="89"/>
        <end position="107"/>
    </location>
</feature>
<feature type="transmembrane region" description="Helical" evidence="1">
    <location>
        <begin position="151"/>
        <end position="168"/>
    </location>
</feature>
<organism evidence="4 5">
    <name type="scientific">Candidatus Kapaibacterium thiocyanatum</name>
    <dbReference type="NCBI Taxonomy" id="1895771"/>
    <lineage>
        <taxon>Bacteria</taxon>
        <taxon>Pseudomonadati</taxon>
        <taxon>Candidatus Kapaibacteriota</taxon>
        <taxon>Candidatus Kapaibacteriia</taxon>
        <taxon>Candidatus Kapaibacteriales</taxon>
        <taxon>Candidatus Kapaibacteriaceae</taxon>
        <taxon>Candidatus Kapaibacterium</taxon>
    </lineage>
</organism>
<dbReference type="STRING" id="1895771.BGO89_10220"/>
<feature type="domain" description="DUF4010" evidence="3">
    <location>
        <begin position="185"/>
        <end position="394"/>
    </location>
</feature>
<dbReference type="InterPro" id="IPR025105">
    <property type="entry name" value="DUF4010"/>
</dbReference>
<dbReference type="AlphaFoldDB" id="A0A1M3KWV6"/>
<feature type="transmembrane region" description="Helical" evidence="1">
    <location>
        <begin position="309"/>
        <end position="333"/>
    </location>
</feature>
<evidence type="ECO:0000313" key="5">
    <source>
        <dbReference type="Proteomes" id="UP000184233"/>
    </source>
</evidence>
<dbReference type="Proteomes" id="UP000184233">
    <property type="component" value="Unassembled WGS sequence"/>
</dbReference>
<dbReference type="Pfam" id="PF02308">
    <property type="entry name" value="MgtC"/>
    <property type="match status" value="1"/>
</dbReference>
<dbReference type="PANTHER" id="PTHR39084">
    <property type="entry name" value="MEMBRANE PROTEIN-RELATED"/>
    <property type="match status" value="1"/>
</dbReference>
<feature type="transmembrane region" description="Helical" evidence="1">
    <location>
        <begin position="398"/>
        <end position="419"/>
    </location>
</feature>
<feature type="transmembrane region" description="Helical" evidence="1">
    <location>
        <begin position="48"/>
        <end position="77"/>
    </location>
</feature>
<feature type="transmembrane region" description="Helical" evidence="1">
    <location>
        <begin position="373"/>
        <end position="392"/>
    </location>
</feature>
<proteinExistence type="predicted"/>
<accession>A0A1M3KWV6</accession>
<evidence type="ECO:0000313" key="4">
    <source>
        <dbReference type="EMBL" id="OJX56892.1"/>
    </source>
</evidence>
<gene>
    <name evidence="4" type="ORF">BGO89_10220</name>
</gene>
<evidence type="ECO:0000259" key="3">
    <source>
        <dbReference type="Pfam" id="PF13194"/>
    </source>
</evidence>
<dbReference type="PANTHER" id="PTHR39084:SF1">
    <property type="entry name" value="DUF4010 DOMAIN-CONTAINING PROTEIN"/>
    <property type="match status" value="1"/>
</dbReference>
<name>A0A1M3KWV6_9BACT</name>
<comment type="caution">
    <text evidence="4">The sequence shown here is derived from an EMBL/GenBank/DDBJ whole genome shotgun (WGS) entry which is preliminary data.</text>
</comment>
<keyword evidence="1" id="KW-0812">Transmembrane</keyword>
<dbReference type="Pfam" id="PF13194">
    <property type="entry name" value="DUF4010"/>
    <property type="match status" value="1"/>
</dbReference>
<keyword evidence="1" id="KW-1133">Transmembrane helix</keyword>
<evidence type="ECO:0000259" key="2">
    <source>
        <dbReference type="Pfam" id="PF02308"/>
    </source>
</evidence>
<feature type="transmembrane region" description="Helical" evidence="1">
    <location>
        <begin position="266"/>
        <end position="288"/>
    </location>
</feature>
<feature type="transmembrane region" description="Helical" evidence="1">
    <location>
        <begin position="174"/>
        <end position="197"/>
    </location>
</feature>